<sequence>MSILTTTKHINQRLAAKIPMKVSLWDEMLFAMGPTLETAARNFSVVVAKRLTVRNYGGVSLSTKNSSSFTINPPTEVVAELKSW</sequence>
<dbReference type="InterPro" id="IPR012340">
    <property type="entry name" value="NA-bd_OB-fold"/>
</dbReference>
<keyword evidence="2" id="KW-1185">Reference proteome</keyword>
<dbReference type="SUPFAM" id="SSF50249">
    <property type="entry name" value="Nucleic acid-binding proteins"/>
    <property type="match status" value="1"/>
</dbReference>
<evidence type="ECO:0000313" key="2">
    <source>
        <dbReference type="Proteomes" id="UP001454036"/>
    </source>
</evidence>
<protein>
    <submittedName>
        <fullName evidence="1">Uncharacterized protein</fullName>
    </submittedName>
</protein>
<proteinExistence type="predicted"/>
<evidence type="ECO:0000313" key="1">
    <source>
        <dbReference type="EMBL" id="GAA0164112.1"/>
    </source>
</evidence>
<comment type="caution">
    <text evidence="1">The sequence shown here is derived from an EMBL/GenBank/DDBJ whole genome shotgun (WGS) entry which is preliminary data.</text>
</comment>
<accession>A0AAV3QPQ8</accession>
<reference evidence="1 2" key="1">
    <citation type="submission" date="2024-01" db="EMBL/GenBank/DDBJ databases">
        <title>The complete chloroplast genome sequence of Lithospermum erythrorhizon: insights into the phylogenetic relationship among Boraginaceae species and the maternal lineages of purple gromwells.</title>
        <authorList>
            <person name="Okada T."/>
            <person name="Watanabe K."/>
        </authorList>
    </citation>
    <scope>NUCLEOTIDE SEQUENCE [LARGE SCALE GENOMIC DNA]</scope>
</reference>
<dbReference type="Proteomes" id="UP001454036">
    <property type="component" value="Unassembled WGS sequence"/>
</dbReference>
<gene>
    <name evidence="1" type="ORF">LIER_19825</name>
</gene>
<dbReference type="EMBL" id="BAABME010004955">
    <property type="protein sequence ID" value="GAA0164112.1"/>
    <property type="molecule type" value="Genomic_DNA"/>
</dbReference>
<organism evidence="1 2">
    <name type="scientific">Lithospermum erythrorhizon</name>
    <name type="common">Purple gromwell</name>
    <name type="synonym">Lithospermum officinale var. erythrorhizon</name>
    <dbReference type="NCBI Taxonomy" id="34254"/>
    <lineage>
        <taxon>Eukaryota</taxon>
        <taxon>Viridiplantae</taxon>
        <taxon>Streptophyta</taxon>
        <taxon>Embryophyta</taxon>
        <taxon>Tracheophyta</taxon>
        <taxon>Spermatophyta</taxon>
        <taxon>Magnoliopsida</taxon>
        <taxon>eudicotyledons</taxon>
        <taxon>Gunneridae</taxon>
        <taxon>Pentapetalae</taxon>
        <taxon>asterids</taxon>
        <taxon>lamiids</taxon>
        <taxon>Boraginales</taxon>
        <taxon>Boraginaceae</taxon>
        <taxon>Boraginoideae</taxon>
        <taxon>Lithospermeae</taxon>
        <taxon>Lithospermum</taxon>
    </lineage>
</organism>
<name>A0AAV3QPQ8_LITER</name>
<dbReference type="Gene3D" id="2.40.50.140">
    <property type="entry name" value="Nucleic acid-binding proteins"/>
    <property type="match status" value="1"/>
</dbReference>
<dbReference type="AlphaFoldDB" id="A0AAV3QPQ8"/>